<dbReference type="EnsemblMetazoa" id="XM_032598372">
    <property type="protein sequence ID" value="XP_032454263"/>
    <property type="gene ID" value="LOC100122498"/>
</dbReference>
<evidence type="ECO:0000256" key="1">
    <source>
        <dbReference type="ARBA" id="ARBA00001947"/>
    </source>
</evidence>
<keyword evidence="10" id="KW-0472">Membrane</keyword>
<dbReference type="GO" id="GO:0005615">
    <property type="term" value="C:extracellular space"/>
    <property type="evidence" value="ECO:0007669"/>
    <property type="project" value="TreeGrafter"/>
</dbReference>
<feature type="domain" description="Peptidase M14" evidence="12">
    <location>
        <begin position="34"/>
        <end position="333"/>
    </location>
</feature>
<dbReference type="SUPFAM" id="SSF53187">
    <property type="entry name" value="Zn-dependent exopeptidases"/>
    <property type="match status" value="4"/>
</dbReference>
<feature type="signal peptide" evidence="11">
    <location>
        <begin position="1"/>
        <end position="17"/>
    </location>
</feature>
<dbReference type="PROSITE" id="PS00132">
    <property type="entry name" value="CARBOXYPEPT_ZN_1"/>
    <property type="match status" value="2"/>
</dbReference>
<keyword evidence="6" id="KW-0378">Hydrolase</keyword>
<dbReference type="CTD" id="30998"/>
<evidence type="ECO:0000256" key="2">
    <source>
        <dbReference type="ARBA" id="ARBA00005988"/>
    </source>
</evidence>
<dbReference type="KEGG" id="nvi:100122498"/>
<dbReference type="PROSITE" id="PS52035">
    <property type="entry name" value="PEPTIDASE_M14"/>
    <property type="match status" value="3"/>
</dbReference>
<evidence type="ECO:0000256" key="5">
    <source>
        <dbReference type="ARBA" id="ARBA00022723"/>
    </source>
</evidence>
<sequence>MGLLAASLLCVLATCSAYSLRSTPSANEEFVVPHYTHYEELKELFRNLSLQFPNLARVHSIGKSVEGRDLVYLEISENVQERNLGEPMVKYVANMHGDEPVGRELMIFLAKYLLYNYGKDPRVTRLVNNTDIFIMPSLNPDGFEKSREGMCNSLENYIGRENANHVDLNRNFPDQFDPRVNHVKGGKLIAGRQSETVAMMTWIVTQPFVLSANFHGGAVVASYPFDSGIAHDCCEESKSPDDRLFKHLAHVYADNNPTMRAGNTCPSETFSGGVTNGAHWYKVTGGMQDFNYARSNAFEVTFELSCCKYPFASVLPVYWHNNKESLLRYLEQAHIGIKGLVTDEAGQPIQDANVVVVGIAKNITSTNRGEYWRLLLPGTYTVYAAAWGYAPSEPQRVTVKKGNAEVVNFVLKKLPFREQQGSASEVVEKQVRASDRNGFLSRPRFRHHNYLQLEKYLRELHASYPEITRLYSIGESVQGRQLYVLEMTSKPGKHEPNKPEMKYVGNMHGNEVVGRELLLLLARYLCENYQVDERVTRILEGVRLHILPSMNPDGYENSTVGDYQGIKGRNNAHDLDLNRNFPDKYVQNEENLVQEPETKAVMDWIAKIPFVLSANLHGGALVANYPYDDNSAAVGNIYPRPNPSPDDDVFRMLSLLYSNAHPTMHLGKPCPAPPGQQYGLLSETFPRGITNGAAWYPVTGGMQDYNYVRSNAFEITLELGCNKFPNATELEDYWRDNREPLLQFIEASRRGVHGVVTSSIGSPVAHAKVDIEGRHHAIYTSTEGDYWRLLPPGRYNVTVTAPNYEYLTQTVVVPRDGGQAKLDFTLIRDQPFTWVHVNDYDLRANLKDGYLRNSELSESFKQLELDRPDVAEFKADDSPISAAIHSFKITHNLGDSEESKIHVAFIGGIFASQPIGREISLRFARHVLMGNKERYPFIDRLLDRVVLHFIPGVDPSFDKLSYSCNASMSDEVGKTLYSSQKDKRPRLDLVTNALEQMLETEGFDALVLFGGGNGVAASYSLSKIDFLKSFVEDFERSIHTDKCDTQSDDIKKVQNYINQQYEIPVLSLSLSCCKYPEPKAVPTIWRDTLLPLRDLVKRLSTGVRVTVLDPKRNPLRSAKVRIDSAVYGVSKNMAYFKTILPPGIYNAVFSCEGYNDETLMISVHDDEITTMEVVLTPTDPNYVPAKSPDAEEKSSKINQVLDDFNRKFTKISTLHEIGVTTKKRKVIALEIHPEDDHGHKSGRPSIVFSAGLGQGSPATSKVLLHLANYILASYNIDTQLTNYVRNYSIFIAPDLNPDSEKKDTCAFIDENPLPFPLEYGKIDYHENSKLIVDWFKKLKPIITINLNSGSLHVEIPFGKAGLGKHPYKPYLTEDNRILQQLAETYALNHPVMSLVNSRCDSKAIIEKSGTSHAGVAVRGGRSDYFLDYLYLHTNTLPIDVYMTCCSSDDDNVAWESNKKSLLSVLNKVTGGVTGYVVSESDEPISDAVVMHDKSIHQVESNENGAYQLLLPIGTHLLSVKAPGYYKLSKAVNVTNEEGLTMLMFKLHRDETIFGMPRIMFVIMSGAVLITIVALCVFVIAKCKSSHGDDTDSKRPYAFSLLKDGNSFFDDDEKEVEIFKRPLVKDYKEDLVDVTAKPYFDDDENSSSDEASDLEFIRPDRDWQGKNLE</sequence>
<dbReference type="GO" id="GO:0006518">
    <property type="term" value="P:peptide metabolic process"/>
    <property type="evidence" value="ECO:0007669"/>
    <property type="project" value="TreeGrafter"/>
</dbReference>
<dbReference type="GeneID" id="100122498"/>
<evidence type="ECO:0000313" key="13">
    <source>
        <dbReference type="EnsemblMetazoa" id="XP_032454263"/>
    </source>
</evidence>
<dbReference type="PRINTS" id="PR00765">
    <property type="entry name" value="CRBOXYPTASEA"/>
</dbReference>
<evidence type="ECO:0000256" key="9">
    <source>
        <dbReference type="PROSITE-ProRule" id="PRU01379"/>
    </source>
</evidence>
<dbReference type="GO" id="GO:0004181">
    <property type="term" value="F:metallocarboxypeptidase activity"/>
    <property type="evidence" value="ECO:0007669"/>
    <property type="project" value="InterPro"/>
</dbReference>
<feature type="domain" description="Peptidase M14" evidence="12">
    <location>
        <begin position="446"/>
        <end position="748"/>
    </location>
</feature>
<name>A0A7M7QXF9_NASVI</name>
<dbReference type="SUPFAM" id="SSF49464">
    <property type="entry name" value="Carboxypeptidase regulatory domain-like"/>
    <property type="match status" value="4"/>
</dbReference>
<dbReference type="GO" id="GO:0016485">
    <property type="term" value="P:protein processing"/>
    <property type="evidence" value="ECO:0007669"/>
    <property type="project" value="TreeGrafter"/>
</dbReference>
<dbReference type="CDD" id="cd03868">
    <property type="entry name" value="M14_CPD_I"/>
    <property type="match status" value="1"/>
</dbReference>
<dbReference type="Pfam" id="PF13620">
    <property type="entry name" value="CarboxypepD_reg"/>
    <property type="match status" value="3"/>
</dbReference>
<protein>
    <recommendedName>
        <fullName evidence="12">Peptidase M14 domain-containing protein</fullName>
    </recommendedName>
</protein>
<dbReference type="Proteomes" id="UP000002358">
    <property type="component" value="Chromosome 3"/>
</dbReference>
<evidence type="ECO:0000256" key="4">
    <source>
        <dbReference type="ARBA" id="ARBA00022670"/>
    </source>
</evidence>
<dbReference type="Gene3D" id="3.40.630.10">
    <property type="entry name" value="Zn peptidases"/>
    <property type="match status" value="4"/>
</dbReference>
<feature type="chain" id="PRO_5029835646" description="Peptidase M14 domain-containing protein" evidence="11">
    <location>
        <begin position="18"/>
        <end position="1668"/>
    </location>
</feature>
<organism evidence="13 14">
    <name type="scientific">Nasonia vitripennis</name>
    <name type="common">Parasitic wasp</name>
    <dbReference type="NCBI Taxonomy" id="7425"/>
    <lineage>
        <taxon>Eukaryota</taxon>
        <taxon>Metazoa</taxon>
        <taxon>Ecdysozoa</taxon>
        <taxon>Arthropoda</taxon>
        <taxon>Hexapoda</taxon>
        <taxon>Insecta</taxon>
        <taxon>Pterygota</taxon>
        <taxon>Neoptera</taxon>
        <taxon>Endopterygota</taxon>
        <taxon>Hymenoptera</taxon>
        <taxon>Apocrita</taxon>
        <taxon>Proctotrupomorpha</taxon>
        <taxon>Chalcidoidea</taxon>
        <taxon>Pteromalidae</taxon>
        <taxon>Pteromalinae</taxon>
        <taxon>Nasonia</taxon>
    </lineage>
</organism>
<dbReference type="PANTHER" id="PTHR11532">
    <property type="entry name" value="PROTEASE M14 CARBOXYPEPTIDASE"/>
    <property type="match status" value="1"/>
</dbReference>
<feature type="active site" description="Proton donor/acceptor" evidence="9">
    <location>
        <position position="718"/>
    </location>
</feature>
<dbReference type="InterPro" id="IPR057247">
    <property type="entry name" value="CARBOXYPEPT_ZN_2"/>
</dbReference>
<dbReference type="OrthoDB" id="10249045at2759"/>
<keyword evidence="11" id="KW-0732">Signal</keyword>
<reference evidence="13" key="1">
    <citation type="submission" date="2021-01" db="UniProtKB">
        <authorList>
            <consortium name="EnsemblMetazoa"/>
        </authorList>
    </citation>
    <scope>IDENTIFICATION</scope>
</reference>
<proteinExistence type="inferred from homology"/>
<dbReference type="CDD" id="cd11308">
    <property type="entry name" value="Peptidase_M14NE-CP-C_like"/>
    <property type="match status" value="2"/>
</dbReference>
<dbReference type="RefSeq" id="XP_032454263.1">
    <property type="nucleotide sequence ID" value="XM_032598372.1"/>
</dbReference>
<dbReference type="InterPro" id="IPR008969">
    <property type="entry name" value="CarboxyPept-like_regulatory"/>
</dbReference>
<keyword evidence="5" id="KW-0479">Metal-binding</keyword>
<feature type="active site" description="Proton donor/acceptor" evidence="9">
    <location>
        <position position="303"/>
    </location>
</feature>
<dbReference type="InterPro" id="IPR057246">
    <property type="entry name" value="CARBOXYPEPT_ZN_1"/>
</dbReference>
<evidence type="ECO:0000256" key="6">
    <source>
        <dbReference type="ARBA" id="ARBA00022801"/>
    </source>
</evidence>
<keyword evidence="8" id="KW-0325">Glycoprotein</keyword>
<keyword evidence="10" id="KW-1133">Transmembrane helix</keyword>
<evidence type="ECO:0000256" key="11">
    <source>
        <dbReference type="SAM" id="SignalP"/>
    </source>
</evidence>
<evidence type="ECO:0000256" key="8">
    <source>
        <dbReference type="ARBA" id="ARBA00023180"/>
    </source>
</evidence>
<comment type="similarity">
    <text evidence="2 9">Belongs to the peptidase M14 family.</text>
</comment>
<dbReference type="InterPro" id="IPR050753">
    <property type="entry name" value="Peptidase_M14_domain"/>
</dbReference>
<accession>A0A7M7QXF9</accession>
<evidence type="ECO:0000256" key="10">
    <source>
        <dbReference type="SAM" id="Phobius"/>
    </source>
</evidence>
<dbReference type="PANTHER" id="PTHR11532:SF62">
    <property type="entry name" value="CARBOXYPEPTIDASE D"/>
    <property type="match status" value="1"/>
</dbReference>
<evidence type="ECO:0000313" key="14">
    <source>
        <dbReference type="Proteomes" id="UP000002358"/>
    </source>
</evidence>
<feature type="domain" description="Peptidase M14" evidence="12">
    <location>
        <begin position="1187"/>
        <end position="1468"/>
    </location>
</feature>
<keyword evidence="7" id="KW-0862">Zinc</keyword>
<dbReference type="Pfam" id="PF00246">
    <property type="entry name" value="Peptidase_M14"/>
    <property type="match status" value="3"/>
</dbReference>
<dbReference type="FunFam" id="3.40.630.10:FF:000020">
    <property type="entry name" value="Carboxypeptidase D"/>
    <property type="match status" value="2"/>
</dbReference>
<dbReference type="InParanoid" id="A0A7M7QXF9"/>
<feature type="transmembrane region" description="Helical" evidence="10">
    <location>
        <begin position="1558"/>
        <end position="1580"/>
    </location>
</feature>
<dbReference type="InterPro" id="IPR000834">
    <property type="entry name" value="Peptidase_M14"/>
</dbReference>
<dbReference type="SMR" id="A0A7M7QXF9"/>
<dbReference type="SMART" id="SM00631">
    <property type="entry name" value="Zn_pept"/>
    <property type="match status" value="2"/>
</dbReference>
<evidence type="ECO:0000259" key="12">
    <source>
        <dbReference type="PROSITE" id="PS52035"/>
    </source>
</evidence>
<keyword evidence="4" id="KW-0645">Protease</keyword>
<dbReference type="PROSITE" id="PS00133">
    <property type="entry name" value="CARBOXYPEPT_ZN_2"/>
    <property type="match status" value="2"/>
</dbReference>
<evidence type="ECO:0000256" key="3">
    <source>
        <dbReference type="ARBA" id="ARBA00022645"/>
    </source>
</evidence>
<dbReference type="GO" id="GO:0008270">
    <property type="term" value="F:zinc ion binding"/>
    <property type="evidence" value="ECO:0007669"/>
    <property type="project" value="InterPro"/>
</dbReference>
<evidence type="ECO:0000256" key="7">
    <source>
        <dbReference type="ARBA" id="ARBA00022833"/>
    </source>
</evidence>
<dbReference type="FunCoup" id="A0A7M7QXF9">
    <property type="interactions" value="758"/>
</dbReference>
<comment type="caution">
    <text evidence="9">Lacks conserved residue(s) required for the propagation of feature annotation.</text>
</comment>
<keyword evidence="14" id="KW-1185">Reference proteome</keyword>
<dbReference type="Gene3D" id="2.60.40.1120">
    <property type="entry name" value="Carboxypeptidase-like, regulatory domain"/>
    <property type="match status" value="4"/>
</dbReference>
<keyword evidence="3" id="KW-0121">Carboxypeptidase</keyword>
<keyword evidence="10" id="KW-0812">Transmembrane</keyword>
<dbReference type="CDD" id="cd03858">
    <property type="entry name" value="M14_CP_N-E_like"/>
    <property type="match status" value="1"/>
</dbReference>
<comment type="cofactor">
    <cofactor evidence="1">
        <name>Zn(2+)</name>
        <dbReference type="ChEBI" id="CHEBI:29105"/>
    </cofactor>
</comment>